<keyword evidence="2" id="KW-0472">Membrane</keyword>
<dbReference type="Proteomes" id="UP000249229">
    <property type="component" value="Unassembled WGS sequence"/>
</dbReference>
<feature type="compositionally biased region" description="Pro residues" evidence="1">
    <location>
        <begin position="60"/>
        <end position="77"/>
    </location>
</feature>
<sequence>MILECPDCRARYLVPDHAIAPPGRTVRCANCGHSWYQDVEFADTLEQEPEEAPVIEAPEPEPAPTFTPPPPPPPPVLAPSLPLQAPPAATPVMAAGAPDGAGYDAFAHRPPFRAPPRTSGRFRTIASIAAGLLMLAAVAVILWTTAPGLAQQIGLSIGPEELPLRIADNPIQRRKMANGSELFAVSGRISNPSATRQRVPDIRADLRDEQNRIVFSWTITPQQRTLLPGAAIDFNSAQVDVPASSKRLDLSFVGEAG</sequence>
<keyword evidence="2" id="KW-1133">Transmembrane helix</keyword>
<dbReference type="InterPro" id="IPR011723">
    <property type="entry name" value="Znf/thioredoxin_put"/>
</dbReference>
<evidence type="ECO:0000256" key="1">
    <source>
        <dbReference type="SAM" id="MobiDB-lite"/>
    </source>
</evidence>
<protein>
    <recommendedName>
        <fullName evidence="3">Zinc finger/thioredoxin putative domain-containing protein</fullName>
    </recommendedName>
</protein>
<gene>
    <name evidence="4" type="ORF">DI544_05125</name>
</gene>
<evidence type="ECO:0000259" key="3">
    <source>
        <dbReference type="Pfam" id="PF13717"/>
    </source>
</evidence>
<dbReference type="EMBL" id="QFQI01000002">
    <property type="protein sequence ID" value="PZQ61986.1"/>
    <property type="molecule type" value="Genomic_DNA"/>
</dbReference>
<dbReference type="Pfam" id="PF13717">
    <property type="entry name" value="Zn_ribbon_4"/>
    <property type="match status" value="1"/>
</dbReference>
<keyword evidence="2" id="KW-0812">Transmembrane</keyword>
<comment type="caution">
    <text evidence="4">The sequence shown here is derived from an EMBL/GenBank/DDBJ whole genome shotgun (WGS) entry which is preliminary data.</text>
</comment>
<reference evidence="4 5" key="1">
    <citation type="submission" date="2017-08" db="EMBL/GenBank/DDBJ databases">
        <title>Infants hospitalized years apart are colonized by the same room-sourced microbial strains.</title>
        <authorList>
            <person name="Brooks B."/>
            <person name="Olm M.R."/>
            <person name="Firek B.A."/>
            <person name="Baker R."/>
            <person name="Thomas B.C."/>
            <person name="Morowitz M.J."/>
            <person name="Banfield J.F."/>
        </authorList>
    </citation>
    <scope>NUCLEOTIDE SEQUENCE [LARGE SCALE GENOMIC DNA]</scope>
    <source>
        <strain evidence="4">S2_005_001_R1_22</strain>
    </source>
</reference>
<feature type="domain" description="Zinc finger/thioredoxin putative" evidence="3">
    <location>
        <begin position="1"/>
        <end position="35"/>
    </location>
</feature>
<evidence type="ECO:0000313" key="5">
    <source>
        <dbReference type="Proteomes" id="UP000249229"/>
    </source>
</evidence>
<accession>A0A2W5P8K5</accession>
<dbReference type="AlphaFoldDB" id="A0A2W5P8K5"/>
<feature type="region of interest" description="Disordered" evidence="1">
    <location>
        <begin position="45"/>
        <end position="81"/>
    </location>
</feature>
<evidence type="ECO:0000256" key="2">
    <source>
        <dbReference type="SAM" id="Phobius"/>
    </source>
</evidence>
<proteinExistence type="predicted"/>
<name>A0A2W5P8K5_9SPHN</name>
<feature type="transmembrane region" description="Helical" evidence="2">
    <location>
        <begin position="122"/>
        <end position="143"/>
    </location>
</feature>
<evidence type="ECO:0000313" key="4">
    <source>
        <dbReference type="EMBL" id="PZQ61986.1"/>
    </source>
</evidence>
<dbReference type="NCBIfam" id="TIGR02098">
    <property type="entry name" value="MJ0042_CXXC"/>
    <property type="match status" value="1"/>
</dbReference>
<organism evidence="4 5">
    <name type="scientific">Sphingomonas taxi</name>
    <dbReference type="NCBI Taxonomy" id="1549858"/>
    <lineage>
        <taxon>Bacteria</taxon>
        <taxon>Pseudomonadati</taxon>
        <taxon>Pseudomonadota</taxon>
        <taxon>Alphaproteobacteria</taxon>
        <taxon>Sphingomonadales</taxon>
        <taxon>Sphingomonadaceae</taxon>
        <taxon>Sphingomonas</taxon>
    </lineage>
</organism>